<evidence type="ECO:0000256" key="4">
    <source>
        <dbReference type="ARBA" id="ARBA00022989"/>
    </source>
</evidence>
<feature type="transmembrane region" description="Helical" evidence="6">
    <location>
        <begin position="181"/>
        <end position="201"/>
    </location>
</feature>
<feature type="transmembrane region" description="Helical" evidence="6">
    <location>
        <begin position="6"/>
        <end position="28"/>
    </location>
</feature>
<dbReference type="HOGENOM" id="CLU_079569_3_0_6"/>
<evidence type="ECO:0000256" key="5">
    <source>
        <dbReference type="ARBA" id="ARBA00023136"/>
    </source>
</evidence>
<name>N8Y5R5_9GAMM</name>
<dbReference type="EMBL" id="APPI01000006">
    <property type="protein sequence ID" value="ENV14655.1"/>
    <property type="molecule type" value="Genomic_DNA"/>
</dbReference>
<keyword evidence="5 6" id="KW-0472">Membrane</keyword>
<evidence type="ECO:0000256" key="6">
    <source>
        <dbReference type="SAM" id="Phobius"/>
    </source>
</evidence>
<evidence type="ECO:0000256" key="1">
    <source>
        <dbReference type="ARBA" id="ARBA00004651"/>
    </source>
</evidence>
<keyword evidence="8" id="KW-1185">Reference proteome</keyword>
<comment type="caution">
    <text evidence="7">The sequence shown here is derived from an EMBL/GenBank/DDBJ whole genome shotgun (WGS) entry which is preliminary data.</text>
</comment>
<sequence>MELYTIILYSFFCFIGAILPGPTSLLALNLGLNNSIKAVFLASIGAAIADFLIICAIGFGLKQIIDDFPIIFEVIKTLGFFYLIFIAYMIWKSENSISEHKDDTHNIYRLPIKGFLTAISNPKVLVFFIAFLPQFIDPNLNISYQYIVLGIASSMIDIICMTIYGLLGVKLLYFFKDKTNLLYLNRISAICMASIAMFLIIR</sequence>
<organism evidence="7 8">
    <name type="scientific">Acinetobacter schindleri NIPH 900</name>
    <dbReference type="NCBI Taxonomy" id="1217675"/>
    <lineage>
        <taxon>Bacteria</taxon>
        <taxon>Pseudomonadati</taxon>
        <taxon>Pseudomonadota</taxon>
        <taxon>Gammaproteobacteria</taxon>
        <taxon>Moraxellales</taxon>
        <taxon>Moraxellaceae</taxon>
        <taxon>Acinetobacter</taxon>
    </lineage>
</organism>
<evidence type="ECO:0000313" key="8">
    <source>
        <dbReference type="Proteomes" id="UP000018438"/>
    </source>
</evidence>
<dbReference type="PANTHER" id="PTHR30086">
    <property type="entry name" value="ARGININE EXPORTER PROTEIN ARGO"/>
    <property type="match status" value="1"/>
</dbReference>
<dbReference type="GO" id="GO:0005886">
    <property type="term" value="C:plasma membrane"/>
    <property type="evidence" value="ECO:0007669"/>
    <property type="project" value="UniProtKB-SubCell"/>
</dbReference>
<protein>
    <submittedName>
        <fullName evidence="7">Uncharacterized protein</fullName>
    </submittedName>
</protein>
<gene>
    <name evidence="7" type="ORF">F965_00151</name>
</gene>
<evidence type="ECO:0000256" key="2">
    <source>
        <dbReference type="ARBA" id="ARBA00022475"/>
    </source>
</evidence>
<dbReference type="AlphaFoldDB" id="N8Y5R5"/>
<keyword evidence="3 6" id="KW-0812">Transmembrane</keyword>
<dbReference type="Proteomes" id="UP000018438">
    <property type="component" value="Unassembled WGS sequence"/>
</dbReference>
<dbReference type="GO" id="GO:0015171">
    <property type="term" value="F:amino acid transmembrane transporter activity"/>
    <property type="evidence" value="ECO:0007669"/>
    <property type="project" value="TreeGrafter"/>
</dbReference>
<keyword evidence="4 6" id="KW-1133">Transmembrane helix</keyword>
<dbReference type="InterPro" id="IPR001123">
    <property type="entry name" value="LeuE-type"/>
</dbReference>
<dbReference type="RefSeq" id="WP_004282301.1">
    <property type="nucleotide sequence ID" value="NZ_KB849449.1"/>
</dbReference>
<feature type="transmembrane region" description="Helical" evidence="6">
    <location>
        <begin position="70"/>
        <end position="91"/>
    </location>
</feature>
<evidence type="ECO:0000313" key="7">
    <source>
        <dbReference type="EMBL" id="ENV14655.1"/>
    </source>
</evidence>
<dbReference type="GeneID" id="23285483"/>
<proteinExistence type="predicted"/>
<dbReference type="Pfam" id="PF01810">
    <property type="entry name" value="LysE"/>
    <property type="match status" value="1"/>
</dbReference>
<accession>N8Y5R5</accession>
<evidence type="ECO:0000256" key="3">
    <source>
        <dbReference type="ARBA" id="ARBA00022692"/>
    </source>
</evidence>
<reference evidence="7 8" key="1">
    <citation type="submission" date="2013-02" db="EMBL/GenBank/DDBJ databases">
        <title>The Genome Sequence of Acinetobacter schindleri NIPH 900.</title>
        <authorList>
            <consortium name="The Broad Institute Genome Sequencing Platform"/>
            <consortium name="The Broad Institute Genome Sequencing Center for Infectious Disease"/>
            <person name="Cerqueira G."/>
            <person name="Feldgarden M."/>
            <person name="Courvalin P."/>
            <person name="Perichon B."/>
            <person name="Grillot-Courvalin C."/>
            <person name="Clermont D."/>
            <person name="Rocha E."/>
            <person name="Yoon E.-J."/>
            <person name="Nemec A."/>
            <person name="Walker B."/>
            <person name="Young S.K."/>
            <person name="Zeng Q."/>
            <person name="Gargeya S."/>
            <person name="Fitzgerald M."/>
            <person name="Haas B."/>
            <person name="Abouelleil A."/>
            <person name="Alvarado L."/>
            <person name="Arachchi H.M."/>
            <person name="Berlin A.M."/>
            <person name="Chapman S.B."/>
            <person name="Dewar J."/>
            <person name="Goldberg J."/>
            <person name="Griggs A."/>
            <person name="Gujja S."/>
            <person name="Hansen M."/>
            <person name="Howarth C."/>
            <person name="Imamovic A."/>
            <person name="Larimer J."/>
            <person name="McCowan C."/>
            <person name="Murphy C."/>
            <person name="Neiman D."/>
            <person name="Pearson M."/>
            <person name="Priest M."/>
            <person name="Roberts A."/>
            <person name="Saif S."/>
            <person name="Shea T."/>
            <person name="Sisk P."/>
            <person name="Sykes S."/>
            <person name="Wortman J."/>
            <person name="Nusbaum C."/>
            <person name="Birren B."/>
        </authorList>
    </citation>
    <scope>NUCLEOTIDE SEQUENCE [LARGE SCALE GENOMIC DNA]</scope>
    <source>
        <strain evidence="7 8">NIPH 900</strain>
    </source>
</reference>
<feature type="transmembrane region" description="Helical" evidence="6">
    <location>
        <begin position="40"/>
        <end position="64"/>
    </location>
</feature>
<dbReference type="PATRIC" id="fig|1217675.3.peg.139"/>
<feature type="transmembrane region" description="Helical" evidence="6">
    <location>
        <begin position="112"/>
        <end position="132"/>
    </location>
</feature>
<comment type="subcellular location">
    <subcellularLocation>
        <location evidence="1">Cell membrane</location>
        <topology evidence="1">Multi-pass membrane protein</topology>
    </subcellularLocation>
</comment>
<dbReference type="PANTHER" id="PTHR30086:SF20">
    <property type="entry name" value="ARGININE EXPORTER PROTEIN ARGO-RELATED"/>
    <property type="match status" value="1"/>
</dbReference>
<keyword evidence="2" id="KW-1003">Cell membrane</keyword>
<feature type="transmembrane region" description="Helical" evidence="6">
    <location>
        <begin position="144"/>
        <end position="169"/>
    </location>
</feature>